<feature type="transmembrane region" description="Helical" evidence="1">
    <location>
        <begin position="262"/>
        <end position="280"/>
    </location>
</feature>
<dbReference type="RefSeq" id="WP_382178102.1">
    <property type="nucleotide sequence ID" value="NZ_JBHRXX010000009.1"/>
</dbReference>
<dbReference type="Proteomes" id="UP001595729">
    <property type="component" value="Unassembled WGS sequence"/>
</dbReference>
<keyword evidence="1" id="KW-0812">Transmembrane</keyword>
<keyword evidence="1" id="KW-0472">Membrane</keyword>
<keyword evidence="1" id="KW-1133">Transmembrane helix</keyword>
<keyword evidence="3" id="KW-1185">Reference proteome</keyword>
<feature type="transmembrane region" description="Helical" evidence="1">
    <location>
        <begin position="730"/>
        <end position="750"/>
    </location>
</feature>
<sequence length="753" mass="80414">MLTRLLSLIVFIGAYIAPAMSAESKDWLTLSGGTAYTLSLDDMGNLTARVPVRMADGAALSEGGVLRVRLHDVSGTLGRTKGLLEAMRPSLEDIPGNRGKSILISVEKGATAYRPGTFNVTLDVDEQKPKGTSHIQTIALTVQVPAPEVRAQPFSVHVVRQLDGSDSVIPSVLEFKELTSQAAARDLSISVLRDTVPPVLADSGKLVIKPSKITLHPGEATEVKVGVDGDFPMGETTGKLEARSPDLAAPLQVAFKVKVTRTIWWAVLATVAGVFVGWLVRVKLKMRLETAAALTAASKLIGDMDEELTRSADPDFAIEVQRIRKGLLDASDGAKPVDVDKATATAREELSKQRKALDDRLAPVASSMQELRELSAEAHRVPSNAAMASQRLGALFGVAEAALQARDAKAAAAALGAALQPLREEYKAALVEDIKQLHRYLSATVDAKPPIPALEQKALEQLVSDVDAARQEAPGGEASTAELRAVWRIWTRWDTRVRLVLAHLAEHASRLLAQAVGELGLPADDKEALALAERIQSTMGNAAIARDMATHPYSASGFETRVLELRQAWVDLLLSKAPALDAKNARQLADQGQWDQLLQSARDVLHRAHGGAVAKGASDAFIVRMARLSSAEAELLGRVPYGLEVARGLQDIGYGAGAGGPPWISRDFGDATSRLPTLSELTGKEEERNQLRLHSASTEALQSVVLAVVLIGGVVALYSDTWVGNLKEVLAIFVLAFGVDLSSEGILTALKKT</sequence>
<evidence type="ECO:0000313" key="2">
    <source>
        <dbReference type="EMBL" id="MFC3685988.1"/>
    </source>
</evidence>
<organism evidence="2 3">
    <name type="scientific">Hydrogenophaga luteola</name>
    <dbReference type="NCBI Taxonomy" id="1591122"/>
    <lineage>
        <taxon>Bacteria</taxon>
        <taxon>Pseudomonadati</taxon>
        <taxon>Pseudomonadota</taxon>
        <taxon>Betaproteobacteria</taxon>
        <taxon>Burkholderiales</taxon>
        <taxon>Comamonadaceae</taxon>
        <taxon>Hydrogenophaga</taxon>
    </lineage>
</organism>
<reference evidence="3" key="1">
    <citation type="journal article" date="2019" name="Int. J. Syst. Evol. Microbiol.">
        <title>The Global Catalogue of Microorganisms (GCM) 10K type strain sequencing project: providing services to taxonomists for standard genome sequencing and annotation.</title>
        <authorList>
            <consortium name="The Broad Institute Genomics Platform"/>
            <consortium name="The Broad Institute Genome Sequencing Center for Infectious Disease"/>
            <person name="Wu L."/>
            <person name="Ma J."/>
        </authorList>
    </citation>
    <scope>NUCLEOTIDE SEQUENCE [LARGE SCALE GENOMIC DNA]</scope>
    <source>
        <strain evidence="3">KCTC 42501</strain>
    </source>
</reference>
<proteinExistence type="predicted"/>
<evidence type="ECO:0000313" key="3">
    <source>
        <dbReference type="Proteomes" id="UP001595729"/>
    </source>
</evidence>
<feature type="transmembrane region" description="Helical" evidence="1">
    <location>
        <begin position="700"/>
        <end position="718"/>
    </location>
</feature>
<accession>A0ABV7W9R1</accession>
<gene>
    <name evidence="2" type="ORF">ACFOPI_20505</name>
</gene>
<dbReference type="EMBL" id="JBHRXX010000009">
    <property type="protein sequence ID" value="MFC3685988.1"/>
    <property type="molecule type" value="Genomic_DNA"/>
</dbReference>
<evidence type="ECO:0000256" key="1">
    <source>
        <dbReference type="SAM" id="Phobius"/>
    </source>
</evidence>
<name>A0ABV7W9R1_9BURK</name>
<protein>
    <submittedName>
        <fullName evidence="2">Uncharacterized protein</fullName>
    </submittedName>
</protein>
<comment type="caution">
    <text evidence="2">The sequence shown here is derived from an EMBL/GenBank/DDBJ whole genome shotgun (WGS) entry which is preliminary data.</text>
</comment>